<evidence type="ECO:0000313" key="9">
    <source>
        <dbReference type="Proteomes" id="UP000178264"/>
    </source>
</evidence>
<name>A0A1F7VDX0_9BACT</name>
<dbReference type="SUPFAM" id="SSF63817">
    <property type="entry name" value="Sortase"/>
    <property type="match status" value="1"/>
</dbReference>
<evidence type="ECO:0000256" key="5">
    <source>
        <dbReference type="ARBA" id="ARBA00022837"/>
    </source>
</evidence>
<evidence type="ECO:0000256" key="3">
    <source>
        <dbReference type="ARBA" id="ARBA00022729"/>
    </source>
</evidence>
<dbReference type="PANTHER" id="PTHR37467">
    <property type="entry name" value="EXPORTED CALCIUM-BINDING GLYCOPROTEIN-RELATED"/>
    <property type="match status" value="1"/>
</dbReference>
<reference evidence="8 9" key="1">
    <citation type="journal article" date="2016" name="Nat. Commun.">
        <title>Thousands of microbial genomes shed light on interconnected biogeochemical processes in an aquifer system.</title>
        <authorList>
            <person name="Anantharaman K."/>
            <person name="Brown C.T."/>
            <person name="Hug L.A."/>
            <person name="Sharon I."/>
            <person name="Castelle C.J."/>
            <person name="Probst A.J."/>
            <person name="Thomas B.C."/>
            <person name="Singh A."/>
            <person name="Wilkins M.J."/>
            <person name="Karaoz U."/>
            <person name="Brodie E.L."/>
            <person name="Williams K.H."/>
            <person name="Hubbard S.S."/>
            <person name="Banfield J.F."/>
        </authorList>
    </citation>
    <scope>NUCLEOTIDE SEQUENCE [LARGE SCALE GENOMIC DNA]</scope>
</reference>
<keyword evidence="7" id="KW-0472">Membrane</keyword>
<dbReference type="InterPro" id="IPR059100">
    <property type="entry name" value="TSP3_bac"/>
</dbReference>
<keyword evidence="3" id="KW-0732">Signal</keyword>
<comment type="subcellular location">
    <subcellularLocation>
        <location evidence="1">Secreted</location>
    </subcellularLocation>
</comment>
<evidence type="ECO:0000256" key="4">
    <source>
        <dbReference type="ARBA" id="ARBA00022801"/>
    </source>
</evidence>
<evidence type="ECO:0000313" key="8">
    <source>
        <dbReference type="EMBL" id="OGL88631.1"/>
    </source>
</evidence>
<dbReference type="InterPro" id="IPR023365">
    <property type="entry name" value="Sortase_dom-sf"/>
</dbReference>
<feature type="compositionally biased region" description="Basic and acidic residues" evidence="6">
    <location>
        <begin position="55"/>
        <end position="70"/>
    </location>
</feature>
<feature type="transmembrane region" description="Helical" evidence="7">
    <location>
        <begin position="20"/>
        <end position="40"/>
    </location>
</feature>
<feature type="region of interest" description="Disordered" evidence="6">
    <location>
        <begin position="132"/>
        <end position="162"/>
    </location>
</feature>
<dbReference type="Pfam" id="PF04203">
    <property type="entry name" value="Sortase"/>
    <property type="match status" value="1"/>
</dbReference>
<proteinExistence type="predicted"/>
<evidence type="ECO:0000256" key="7">
    <source>
        <dbReference type="SAM" id="Phobius"/>
    </source>
</evidence>
<comment type="caution">
    <text evidence="8">The sequence shown here is derived from an EMBL/GenBank/DDBJ whole genome shotgun (WGS) entry which is preliminary data.</text>
</comment>
<keyword evidence="5" id="KW-0106">Calcium</keyword>
<dbReference type="EMBL" id="MGER01000020">
    <property type="protein sequence ID" value="OGL88631.1"/>
    <property type="molecule type" value="Genomic_DNA"/>
</dbReference>
<gene>
    <name evidence="8" type="ORF">A3I42_02465</name>
</gene>
<dbReference type="InterPro" id="IPR053180">
    <property type="entry name" value="Ca-binding_acidic-repeat"/>
</dbReference>
<dbReference type="InterPro" id="IPR005754">
    <property type="entry name" value="Sortase"/>
</dbReference>
<feature type="region of interest" description="Disordered" evidence="6">
    <location>
        <begin position="55"/>
        <end position="87"/>
    </location>
</feature>
<keyword evidence="7" id="KW-1133">Transmembrane helix</keyword>
<evidence type="ECO:0008006" key="10">
    <source>
        <dbReference type="Google" id="ProtNLM"/>
    </source>
</evidence>
<dbReference type="GO" id="GO:0016787">
    <property type="term" value="F:hydrolase activity"/>
    <property type="evidence" value="ECO:0007669"/>
    <property type="project" value="UniProtKB-KW"/>
</dbReference>
<sequence>MLTLKQTPSLPLPQMSKVTFAIFCSLFTGLIATFIMNWPMVRAYVESSERVESFMSDSDHDGLSDPEERLYGTNTYLQDSDADGTRDGDEILRNQNPLGSGSLPAEFALKNIKISDQDSDGLSDALEKIIGTESDNADSDGDTFPDGLEVENGFDPTGEGRPTLTISIPSLKIHAPVVWSESDDVKHIEQDLKKGVIHYPGTATPGERGNSFITGHSSDYVWQQGPYTDIFKNLPDLERGDAVEFTHTYQNKKKRTVRYLLTESMVVYPDDPRLFITSDKPILTLVTCYPIGSNAQRIAWRGIAE</sequence>
<evidence type="ECO:0000256" key="6">
    <source>
        <dbReference type="SAM" id="MobiDB-lite"/>
    </source>
</evidence>
<dbReference type="Gene3D" id="2.40.260.10">
    <property type="entry name" value="Sortase"/>
    <property type="match status" value="1"/>
</dbReference>
<accession>A0A1F7VDX0</accession>
<keyword evidence="2" id="KW-0964">Secreted</keyword>
<protein>
    <recommendedName>
        <fullName evidence="10">Sortase</fullName>
    </recommendedName>
</protein>
<organism evidence="8 9">
    <name type="scientific">Candidatus Uhrbacteria bacterium RIFCSPLOWO2_02_FULL_49_11</name>
    <dbReference type="NCBI Taxonomy" id="1802409"/>
    <lineage>
        <taxon>Bacteria</taxon>
        <taxon>Candidatus Uhriibacteriota</taxon>
    </lineage>
</organism>
<dbReference type="AlphaFoldDB" id="A0A1F7VDX0"/>
<dbReference type="Proteomes" id="UP000178264">
    <property type="component" value="Unassembled WGS sequence"/>
</dbReference>
<evidence type="ECO:0000256" key="2">
    <source>
        <dbReference type="ARBA" id="ARBA00022525"/>
    </source>
</evidence>
<dbReference type="PANTHER" id="PTHR37467:SF1">
    <property type="entry name" value="EXPORTED CALCIUM-BINDING GLYCOPROTEIN"/>
    <property type="match status" value="1"/>
</dbReference>
<evidence type="ECO:0000256" key="1">
    <source>
        <dbReference type="ARBA" id="ARBA00004613"/>
    </source>
</evidence>
<dbReference type="NCBIfam" id="TIGR01076">
    <property type="entry name" value="sortase_fam"/>
    <property type="match status" value="1"/>
</dbReference>
<dbReference type="Pfam" id="PF18884">
    <property type="entry name" value="TSP3_bac"/>
    <property type="match status" value="2"/>
</dbReference>
<keyword evidence="7" id="KW-0812">Transmembrane</keyword>
<keyword evidence="4" id="KW-0378">Hydrolase</keyword>